<gene>
    <name evidence="2" type="ORF">skT53_04960</name>
</gene>
<sequence length="146" mass="17073">MRNIQKEIDRSLYSDNLPRPKPDANFYTEDANIQYLMRRYLPEKLQEWADRELTRFGALIAGPVDQRAFFTDGEGRPKLKKYNRLGEDISEIITNDGYKQTVKEVYESGIVGYLYHEIPELNEKAPYAYSYLQGYLLSQAEPGFFV</sequence>
<evidence type="ECO:0000313" key="2">
    <source>
        <dbReference type="EMBL" id="BCJ85511.1"/>
    </source>
</evidence>
<reference evidence="2 3" key="1">
    <citation type="submission" date="2020-08" db="EMBL/GenBank/DDBJ databases">
        <title>Complete Genome Sequence of Effusibacillus dendaii Strain skT53, Isolated from Farmland soil.</title>
        <authorList>
            <person name="Konishi T."/>
            <person name="Kawasaki H."/>
        </authorList>
    </citation>
    <scope>NUCLEOTIDE SEQUENCE [LARGE SCALE GENOMIC DNA]</scope>
    <source>
        <strain evidence="3">skT53</strain>
    </source>
</reference>
<dbReference type="PANTHER" id="PTHR42707">
    <property type="entry name" value="ACYL-COA DEHYDROGENASE"/>
    <property type="match status" value="1"/>
</dbReference>
<accession>A0A7I8DC63</accession>
<dbReference type="PANTHER" id="PTHR42707:SF2">
    <property type="entry name" value="ACD11 DEHYDROGENASE"/>
    <property type="match status" value="1"/>
</dbReference>
<feature type="domain" description="Adaptive response protein AidB N-terminal" evidence="1">
    <location>
        <begin position="16"/>
        <end position="144"/>
    </location>
</feature>
<name>A0A7I8DC63_9BACL</name>
<keyword evidence="3" id="KW-1185">Reference proteome</keyword>
<dbReference type="KEGG" id="eff:skT53_04960"/>
<dbReference type="InterPro" id="IPR052904">
    <property type="entry name" value="Acyl-CoA_dehydrogenase-like"/>
</dbReference>
<proteinExistence type="predicted"/>
<dbReference type="Pfam" id="PF18158">
    <property type="entry name" value="AidB_N"/>
    <property type="match status" value="1"/>
</dbReference>
<dbReference type="EMBL" id="AP023366">
    <property type="protein sequence ID" value="BCJ85511.1"/>
    <property type="molecule type" value="Genomic_DNA"/>
</dbReference>
<protein>
    <recommendedName>
        <fullName evidence="1">Adaptive response protein AidB N-terminal domain-containing protein</fullName>
    </recommendedName>
</protein>
<dbReference type="Proteomes" id="UP000593802">
    <property type="component" value="Chromosome"/>
</dbReference>
<evidence type="ECO:0000313" key="3">
    <source>
        <dbReference type="Proteomes" id="UP000593802"/>
    </source>
</evidence>
<dbReference type="GO" id="GO:0003995">
    <property type="term" value="F:acyl-CoA dehydrogenase activity"/>
    <property type="evidence" value="ECO:0007669"/>
    <property type="project" value="TreeGrafter"/>
</dbReference>
<dbReference type="AlphaFoldDB" id="A0A7I8DC63"/>
<dbReference type="InterPro" id="IPR041504">
    <property type="entry name" value="AidB_N"/>
</dbReference>
<organism evidence="2 3">
    <name type="scientific">Effusibacillus dendaii</name>
    <dbReference type="NCBI Taxonomy" id="2743772"/>
    <lineage>
        <taxon>Bacteria</taxon>
        <taxon>Bacillati</taxon>
        <taxon>Bacillota</taxon>
        <taxon>Bacilli</taxon>
        <taxon>Bacillales</taxon>
        <taxon>Alicyclobacillaceae</taxon>
        <taxon>Effusibacillus</taxon>
    </lineage>
</organism>
<evidence type="ECO:0000259" key="1">
    <source>
        <dbReference type="Pfam" id="PF18158"/>
    </source>
</evidence>